<dbReference type="RefSeq" id="WP_089460699.1">
    <property type="nucleotide sequence ID" value="NZ_CM009575.1"/>
</dbReference>
<protein>
    <submittedName>
        <fullName evidence="2">Exonuclease VIII</fullName>
    </submittedName>
</protein>
<name>A0A2S5DR43_9BURK</name>
<dbReference type="InterPro" id="IPR024432">
    <property type="entry name" value="Put_RecE_PDDEXK-like_dom"/>
</dbReference>
<dbReference type="Proteomes" id="UP000238655">
    <property type="component" value="Chromosome 1"/>
</dbReference>
<proteinExistence type="predicted"/>
<evidence type="ECO:0000313" key="2">
    <source>
        <dbReference type="EMBL" id="POZ81566.1"/>
    </source>
</evidence>
<evidence type="ECO:0000259" key="1">
    <source>
        <dbReference type="Pfam" id="PF12684"/>
    </source>
</evidence>
<accession>A0A2S5DR43</accession>
<evidence type="ECO:0000313" key="3">
    <source>
        <dbReference type="Proteomes" id="UP000238655"/>
    </source>
</evidence>
<comment type="caution">
    <text evidence="2">The sequence shown here is derived from an EMBL/GenBank/DDBJ whole genome shotgun (WGS) entry which is preliminary data.</text>
</comment>
<dbReference type="Pfam" id="PF12684">
    <property type="entry name" value="DUF3799"/>
    <property type="match status" value="1"/>
</dbReference>
<keyword evidence="2" id="KW-0378">Hydrolase</keyword>
<keyword evidence="2" id="KW-0540">Nuclease</keyword>
<dbReference type="Gene3D" id="3.90.320.10">
    <property type="match status" value="1"/>
</dbReference>
<dbReference type="GO" id="GO:0004527">
    <property type="term" value="F:exonuclease activity"/>
    <property type="evidence" value="ECO:0007669"/>
    <property type="project" value="UniProtKB-KW"/>
</dbReference>
<organism evidence="2 3">
    <name type="scientific">Burkholderia contaminans</name>
    <dbReference type="NCBI Taxonomy" id="488447"/>
    <lineage>
        <taxon>Bacteria</taxon>
        <taxon>Pseudomonadati</taxon>
        <taxon>Pseudomonadota</taxon>
        <taxon>Betaproteobacteria</taxon>
        <taxon>Burkholderiales</taxon>
        <taxon>Burkholderiaceae</taxon>
        <taxon>Burkholderia</taxon>
        <taxon>Burkholderia cepacia complex</taxon>
    </lineage>
</organism>
<reference evidence="2 3" key="1">
    <citation type="submission" date="2018-01" db="EMBL/GenBank/DDBJ databases">
        <title>Successful Treatment of Persistent Burkholderia cepacia Bacteremia with Ceftazidime-Avibactam.</title>
        <authorList>
            <person name="Tamma P."/>
            <person name="Fan Y."/>
            <person name="Bergman Y."/>
            <person name="Sick-Samuels A."/>
            <person name="Hsu A."/>
            <person name="Timp W."/>
            <person name="Simner P."/>
        </authorList>
    </citation>
    <scope>NUCLEOTIDE SEQUENCE [LARGE SCALE GENOMIC DNA]</scope>
    <source>
        <strain evidence="2 3">170816</strain>
    </source>
</reference>
<sequence>MLDYNLSIDAYHALSPVSKSQLDDLALSPFHFYSRHRNPLRPPRVEKAGQLEGHLAHCAVFEPDQFDARYVWAPKGAPRKPTDAQWNAKKPSPDSVAAMEWWREFLDACGDKRVITVEQYDVAMRQAESVRALPEIQDALSQGRAEVSAFWTDEMTGVECRCRPDWVHALSRKSVELLDLKTFSCAAADEFRRQIARKRYHVQDAFYSAGYSAAAGVTVEKFTFIAVETEWPYAAASYTLGPESREEGFMECRRLLDLYEECVRLKRWPGYSNKTTQIDLPPYAFTSQEIEIAYV</sequence>
<dbReference type="AlphaFoldDB" id="A0A2S5DR43"/>
<dbReference type="InterPro" id="IPR011604">
    <property type="entry name" value="PDDEXK-like_dom_sf"/>
</dbReference>
<feature type="domain" description="Putative exodeoxyribonuclease 8 PDDEXK-like" evidence="1">
    <location>
        <begin position="18"/>
        <end position="276"/>
    </location>
</feature>
<gene>
    <name evidence="2" type="ORF">C3743_14635</name>
</gene>
<keyword evidence="2" id="KW-0269">Exonuclease</keyword>
<dbReference type="EMBL" id="PQVP01000002">
    <property type="protein sequence ID" value="POZ81566.1"/>
    <property type="molecule type" value="Genomic_DNA"/>
</dbReference>